<evidence type="ECO:0000313" key="9">
    <source>
        <dbReference type="Proteomes" id="UP000310066"/>
    </source>
</evidence>
<feature type="compositionally biased region" description="Polar residues" evidence="4">
    <location>
        <begin position="363"/>
        <end position="379"/>
    </location>
</feature>
<sequence>MATAPKVLLHGSGAIGTIYVYLLQKAGCHVAAVCRSNYEAATTKGFVIDSEMYGKGIRIRPKIVRTPSEAVEYGPYDYVIVCTKALPEAKTAETIAPAVTEGTTCIVLIQNGIGIEDEYAVRFPSNPLVSCVVYLPTTQVEPGRIEMANFELLEIGTFPASAYSSHNHIKEAADTLLAKLKEGGSNVTFYPDIQEKRWNKLLLNASWNPICALTLSRDVAFLASSAAGEKLVSDVMQEVVAISQALGYTAITPTMAEDQMTRATDRKGGKGIEPSMLVDVLNGRRMEVEFILGGPVKVAKSLGVDVPRMETLYALSKALDEATALRQPGKSLAGDEVVKHEQKPKLAEDGKNAAFRGHLERFQYSSSNTNAEGTSTTPRGVTRKRLLVDNGYDTKSATSPAPAEKRRQSSRYAPPSTYAHLPKLTDILEPNLICIFVGTNPGIRTATAGHAYAHPSNLFWKLLHSSGCTDVRLRPEDDVNLPLWYAMGNTNIVERPSKDASQLSKTEMAAGTPILEEKVRRYRPEAVCIVGKGIWEAVWRWRYKREIKKGEWKYGWQDDKERMGREEGSEWEGALVYVTTSTSGLSASTRPAEKEEVWRPFGEWVCGRRQERFGSEGRLVEDIVVSQVVSAVVEDDKAVA</sequence>
<evidence type="ECO:0000259" key="6">
    <source>
        <dbReference type="Pfam" id="PF03167"/>
    </source>
</evidence>
<feature type="region of interest" description="Disordered" evidence="4">
    <location>
        <begin position="361"/>
        <end position="416"/>
    </location>
</feature>
<keyword evidence="2" id="KW-0521">NADP</keyword>
<dbReference type="Pfam" id="PF02558">
    <property type="entry name" value="ApbA"/>
    <property type="match status" value="1"/>
</dbReference>
<dbReference type="PANTHER" id="PTHR21708">
    <property type="entry name" value="PROBABLE 2-DEHYDROPANTOATE 2-REDUCTASE"/>
    <property type="match status" value="1"/>
</dbReference>
<accession>A0A4V5N9I6</accession>
<dbReference type="NCBIfam" id="TIGR00745">
    <property type="entry name" value="apbA_panE"/>
    <property type="match status" value="1"/>
</dbReference>
<dbReference type="InterPro" id="IPR003710">
    <property type="entry name" value="ApbA"/>
</dbReference>
<dbReference type="SUPFAM" id="SSF52141">
    <property type="entry name" value="Uracil-DNA glycosylase-like"/>
    <property type="match status" value="1"/>
</dbReference>
<dbReference type="Gene3D" id="3.40.50.720">
    <property type="entry name" value="NAD(P)-binding Rossmann-like Domain"/>
    <property type="match status" value="1"/>
</dbReference>
<dbReference type="Proteomes" id="UP000310066">
    <property type="component" value="Unassembled WGS sequence"/>
</dbReference>
<dbReference type="FunFam" id="3.40.470.10:FF:000010">
    <property type="entry name" value="G/U mismatch-specific DNA glycosylase"/>
    <property type="match status" value="1"/>
</dbReference>
<dbReference type="Pfam" id="PF08546">
    <property type="entry name" value="ApbA_C"/>
    <property type="match status" value="1"/>
</dbReference>
<dbReference type="STRING" id="329885.A0A4V5N9I6"/>
<dbReference type="OrthoDB" id="3609at2759"/>
<dbReference type="GO" id="GO:0006285">
    <property type="term" value="P:base-excision repair, AP site formation"/>
    <property type="evidence" value="ECO:0007669"/>
    <property type="project" value="InterPro"/>
</dbReference>
<comment type="similarity">
    <text evidence="1">Belongs to the ketopantoate reductase family.</text>
</comment>
<dbReference type="FunFam" id="1.10.1040.10:FF:000017">
    <property type="entry name" value="2-dehydropantoate 2-reductase"/>
    <property type="match status" value="1"/>
</dbReference>
<reference evidence="8 9" key="1">
    <citation type="submission" date="2017-03" db="EMBL/GenBank/DDBJ databases">
        <title>Genomes of endolithic fungi from Antarctica.</title>
        <authorList>
            <person name="Coleine C."/>
            <person name="Masonjones S."/>
            <person name="Stajich J.E."/>
        </authorList>
    </citation>
    <scope>NUCLEOTIDE SEQUENCE [LARGE SCALE GENOMIC DNA]</scope>
    <source>
        <strain evidence="8 9">CCFEE 5311</strain>
    </source>
</reference>
<dbReference type="InterPro" id="IPR008927">
    <property type="entry name" value="6-PGluconate_DH-like_C_sf"/>
</dbReference>
<feature type="domain" description="Ketopantoate reductase N-terminal" evidence="5">
    <location>
        <begin position="8"/>
        <end position="159"/>
    </location>
</feature>
<comment type="caution">
    <text evidence="8">The sequence shown here is derived from an EMBL/GenBank/DDBJ whole genome shotgun (WGS) entry which is preliminary data.</text>
</comment>
<evidence type="ECO:0000313" key="8">
    <source>
        <dbReference type="EMBL" id="TKA47739.1"/>
    </source>
</evidence>
<dbReference type="InterPro" id="IPR005122">
    <property type="entry name" value="Uracil-DNA_glycosylase-like"/>
</dbReference>
<dbReference type="Gene3D" id="1.10.1040.10">
    <property type="entry name" value="N-(1-d-carboxylethyl)-l-norvaline Dehydrogenase, domain 2"/>
    <property type="match status" value="1"/>
</dbReference>
<dbReference type="SUPFAM" id="SSF48179">
    <property type="entry name" value="6-phosphogluconate dehydrogenase C-terminal domain-like"/>
    <property type="match status" value="1"/>
</dbReference>
<evidence type="ECO:0000256" key="4">
    <source>
        <dbReference type="SAM" id="MobiDB-lite"/>
    </source>
</evidence>
<keyword evidence="3" id="KW-0560">Oxidoreductase</keyword>
<dbReference type="CDD" id="cd10028">
    <property type="entry name" value="UDG-F2_TDG_MUG"/>
    <property type="match status" value="1"/>
</dbReference>
<dbReference type="GO" id="GO:0008677">
    <property type="term" value="F:2-dehydropantoate 2-reductase activity"/>
    <property type="evidence" value="ECO:0007669"/>
    <property type="project" value="InterPro"/>
</dbReference>
<protein>
    <recommendedName>
        <fullName evidence="10">2-dehydropantoate 2-reductase</fullName>
    </recommendedName>
</protein>
<dbReference type="GO" id="GO:0000700">
    <property type="term" value="F:mismatch base pair DNA N-glycosylase activity"/>
    <property type="evidence" value="ECO:0007669"/>
    <property type="project" value="InterPro"/>
</dbReference>
<feature type="domain" description="Ketopantoate reductase C-terminal" evidence="7">
    <location>
        <begin position="192"/>
        <end position="319"/>
    </location>
</feature>
<dbReference type="PANTHER" id="PTHR21708:SF30">
    <property type="entry name" value="2-DEHYDROPANTOATE 2-REDUCTASE-RELATED"/>
    <property type="match status" value="1"/>
</dbReference>
<dbReference type="InterPro" id="IPR051402">
    <property type="entry name" value="KPR-Related"/>
</dbReference>
<evidence type="ECO:0000259" key="7">
    <source>
        <dbReference type="Pfam" id="PF08546"/>
    </source>
</evidence>
<dbReference type="InterPro" id="IPR013752">
    <property type="entry name" value="KPA_reductase"/>
</dbReference>
<dbReference type="SUPFAM" id="SSF51735">
    <property type="entry name" value="NAD(P)-binding Rossmann-fold domains"/>
    <property type="match status" value="1"/>
</dbReference>
<organism evidence="8 9">
    <name type="scientific">Friedmanniomyces endolithicus</name>
    <dbReference type="NCBI Taxonomy" id="329885"/>
    <lineage>
        <taxon>Eukaryota</taxon>
        <taxon>Fungi</taxon>
        <taxon>Dikarya</taxon>
        <taxon>Ascomycota</taxon>
        <taxon>Pezizomycotina</taxon>
        <taxon>Dothideomycetes</taxon>
        <taxon>Dothideomycetidae</taxon>
        <taxon>Mycosphaerellales</taxon>
        <taxon>Teratosphaeriaceae</taxon>
        <taxon>Friedmanniomyces</taxon>
    </lineage>
</organism>
<dbReference type="GO" id="GO:0015940">
    <property type="term" value="P:pantothenate biosynthetic process"/>
    <property type="evidence" value="ECO:0007669"/>
    <property type="project" value="InterPro"/>
</dbReference>
<dbReference type="GO" id="GO:0005737">
    <property type="term" value="C:cytoplasm"/>
    <property type="evidence" value="ECO:0007669"/>
    <property type="project" value="TreeGrafter"/>
</dbReference>
<dbReference type="EMBL" id="NAJP01000005">
    <property type="protein sequence ID" value="TKA47739.1"/>
    <property type="molecule type" value="Genomic_DNA"/>
</dbReference>
<gene>
    <name evidence="8" type="ORF">B0A54_02113</name>
</gene>
<dbReference type="InterPro" id="IPR036895">
    <property type="entry name" value="Uracil-DNA_glycosylase-like_sf"/>
</dbReference>
<evidence type="ECO:0008006" key="10">
    <source>
        <dbReference type="Google" id="ProtNLM"/>
    </source>
</evidence>
<dbReference type="InterPro" id="IPR015637">
    <property type="entry name" value="MUG/TDG"/>
</dbReference>
<feature type="domain" description="Uracil-DNA glycosylase-like" evidence="6">
    <location>
        <begin position="429"/>
        <end position="599"/>
    </location>
</feature>
<evidence type="ECO:0000256" key="2">
    <source>
        <dbReference type="ARBA" id="ARBA00022857"/>
    </source>
</evidence>
<evidence type="ECO:0000256" key="3">
    <source>
        <dbReference type="ARBA" id="ARBA00023002"/>
    </source>
</evidence>
<dbReference type="InterPro" id="IPR036291">
    <property type="entry name" value="NAD(P)-bd_dom_sf"/>
</dbReference>
<evidence type="ECO:0000256" key="1">
    <source>
        <dbReference type="ARBA" id="ARBA00007870"/>
    </source>
</evidence>
<dbReference type="Pfam" id="PF03167">
    <property type="entry name" value="UDG"/>
    <property type="match status" value="1"/>
</dbReference>
<dbReference type="AlphaFoldDB" id="A0A4V5N9I6"/>
<dbReference type="InterPro" id="IPR013328">
    <property type="entry name" value="6PGD_dom2"/>
</dbReference>
<evidence type="ECO:0000259" key="5">
    <source>
        <dbReference type="Pfam" id="PF02558"/>
    </source>
</evidence>
<name>A0A4V5N9I6_9PEZI</name>
<dbReference type="Gene3D" id="3.40.470.10">
    <property type="entry name" value="Uracil-DNA glycosylase-like domain"/>
    <property type="match status" value="1"/>
</dbReference>
<proteinExistence type="inferred from homology"/>
<dbReference type="InterPro" id="IPR013332">
    <property type="entry name" value="KPR_N"/>
</dbReference>